<keyword evidence="2" id="KW-1185">Reference proteome</keyword>
<dbReference type="InterPro" id="IPR037653">
    <property type="entry name" value="Cbp6"/>
</dbReference>
<accession>A0AAN8IMC2</accession>
<dbReference type="EMBL" id="JAKLMC020000013">
    <property type="protein sequence ID" value="KAK5953032.1"/>
    <property type="molecule type" value="Genomic_DNA"/>
</dbReference>
<organism evidence="1 2">
    <name type="scientific">Knufia fluminis</name>
    <dbReference type="NCBI Taxonomy" id="191047"/>
    <lineage>
        <taxon>Eukaryota</taxon>
        <taxon>Fungi</taxon>
        <taxon>Dikarya</taxon>
        <taxon>Ascomycota</taxon>
        <taxon>Pezizomycotina</taxon>
        <taxon>Eurotiomycetes</taxon>
        <taxon>Chaetothyriomycetidae</taxon>
        <taxon>Chaetothyriales</taxon>
        <taxon>Trichomeriaceae</taxon>
        <taxon>Knufia</taxon>
    </lineage>
</organism>
<comment type="caution">
    <text evidence="1">The sequence shown here is derived from an EMBL/GenBank/DDBJ whole genome shotgun (WGS) entry which is preliminary data.</text>
</comment>
<reference evidence="1 2" key="1">
    <citation type="submission" date="2022-12" db="EMBL/GenBank/DDBJ databases">
        <title>Genomic features and morphological characterization of a novel Knufia sp. strain isolated from spacecraft assembly facility.</title>
        <authorList>
            <person name="Teixeira M."/>
            <person name="Chander A.M."/>
            <person name="Stajich J.E."/>
            <person name="Venkateswaran K."/>
        </authorList>
    </citation>
    <scope>NUCLEOTIDE SEQUENCE [LARGE SCALE GENOMIC DNA]</scope>
    <source>
        <strain evidence="1 2">FJI-L2-BK-P2</strain>
    </source>
</reference>
<name>A0AAN8IMC2_9EURO</name>
<proteinExistence type="predicted"/>
<dbReference type="PANTHER" id="PTHR28250:SF1">
    <property type="entry name" value="CYTOCHROME B PRE-MRNA-PROCESSING PROTEIN 6"/>
    <property type="match status" value="1"/>
</dbReference>
<evidence type="ECO:0000313" key="1">
    <source>
        <dbReference type="EMBL" id="KAK5953032.1"/>
    </source>
</evidence>
<sequence length="137" mass="15902">MASNSNALKHWSRIISRWPVDKVRPEAVSFQTLMRKRLEKYENPQKAAQAATVKGNEANVQAVDLTWNERKEMKQVNALYALLENRFAKDTRLPNQLRYPASQQTHYDDILAESDRAPSRGFLTKMTDKLKGMIRLR</sequence>
<gene>
    <name evidence="1" type="ORF">OHC33_006154</name>
</gene>
<protein>
    <submittedName>
        <fullName evidence="1">Uncharacterized protein</fullName>
    </submittedName>
</protein>
<dbReference type="GO" id="GO:0061671">
    <property type="term" value="C:Cbp3p-Cbp6 complex"/>
    <property type="evidence" value="ECO:0007669"/>
    <property type="project" value="InterPro"/>
</dbReference>
<dbReference type="GO" id="GO:0043022">
    <property type="term" value="F:ribosome binding"/>
    <property type="evidence" value="ECO:0007669"/>
    <property type="project" value="InterPro"/>
</dbReference>
<dbReference type="PANTHER" id="PTHR28250">
    <property type="entry name" value="CYTOCHROME B PRE-MRNA-PROCESSING PROTEIN 6"/>
    <property type="match status" value="1"/>
</dbReference>
<dbReference type="GO" id="GO:0034551">
    <property type="term" value="P:mitochondrial respiratory chain complex III assembly"/>
    <property type="evidence" value="ECO:0007669"/>
    <property type="project" value="TreeGrafter"/>
</dbReference>
<dbReference type="AlphaFoldDB" id="A0AAN8IMC2"/>
<dbReference type="Pfam" id="PF20180">
    <property type="entry name" value="UQCC2_CBP6"/>
    <property type="match status" value="1"/>
</dbReference>
<dbReference type="Proteomes" id="UP001316803">
    <property type="component" value="Unassembled WGS sequence"/>
</dbReference>
<evidence type="ECO:0000313" key="2">
    <source>
        <dbReference type="Proteomes" id="UP001316803"/>
    </source>
</evidence>